<dbReference type="SUPFAM" id="SSF117892">
    <property type="entry name" value="Band 7/SPFH domain"/>
    <property type="match status" value="1"/>
</dbReference>
<evidence type="ECO:0000256" key="1">
    <source>
        <dbReference type="ARBA" id="ARBA00009658"/>
    </source>
</evidence>
<organism evidence="4 5">
    <name type="scientific">Anaeramoeba ignava</name>
    <name type="common">Anaerobic marine amoeba</name>
    <dbReference type="NCBI Taxonomy" id="1746090"/>
    <lineage>
        <taxon>Eukaryota</taxon>
        <taxon>Metamonada</taxon>
        <taxon>Anaeramoebidae</taxon>
        <taxon>Anaeramoeba</taxon>
    </lineage>
</organism>
<comment type="caution">
    <text evidence="4">The sequence shown here is derived from an EMBL/GenBank/DDBJ whole genome shotgun (WGS) entry which is preliminary data.</text>
</comment>
<dbReference type="EMBL" id="JAPDFW010000033">
    <property type="protein sequence ID" value="KAJ5079384.1"/>
    <property type="molecule type" value="Genomic_DNA"/>
</dbReference>
<dbReference type="PANTHER" id="PTHR23222:SF0">
    <property type="entry name" value="PROHIBITIN 1"/>
    <property type="match status" value="1"/>
</dbReference>
<gene>
    <name evidence="4" type="ORF">M0811_04405</name>
</gene>
<dbReference type="InterPro" id="IPR001107">
    <property type="entry name" value="Band_7"/>
</dbReference>
<proteinExistence type="inferred from homology"/>
<comment type="subcellular location">
    <subcellularLocation>
        <location evidence="2">Mitochondrion inner membrane</location>
    </subcellularLocation>
</comment>
<accession>A0A9Q0LVN8</accession>
<keyword evidence="2" id="KW-0496">Mitochondrion</keyword>
<dbReference type="Proteomes" id="UP001149090">
    <property type="component" value="Unassembled WGS sequence"/>
</dbReference>
<name>A0A9Q0LVN8_ANAIG</name>
<keyword evidence="2" id="KW-0999">Mitochondrion inner membrane</keyword>
<dbReference type="OrthoDB" id="275637at2759"/>
<evidence type="ECO:0000313" key="4">
    <source>
        <dbReference type="EMBL" id="KAJ5079384.1"/>
    </source>
</evidence>
<dbReference type="PANTHER" id="PTHR23222">
    <property type="entry name" value="PROHIBITIN"/>
    <property type="match status" value="1"/>
</dbReference>
<comment type="similarity">
    <text evidence="1 2">Belongs to the prohibitin family.</text>
</comment>
<feature type="domain" description="Band 7" evidence="3">
    <location>
        <begin position="18"/>
        <end position="197"/>
    </location>
</feature>
<evidence type="ECO:0000313" key="5">
    <source>
        <dbReference type="Proteomes" id="UP001149090"/>
    </source>
</evidence>
<reference evidence="4" key="1">
    <citation type="submission" date="2022-10" db="EMBL/GenBank/DDBJ databases">
        <title>Novel sulphate-reducing endosymbionts in the free-living metamonad Anaeramoeba.</title>
        <authorList>
            <person name="Jerlstrom-Hultqvist J."/>
            <person name="Cepicka I."/>
            <person name="Gallot-Lavallee L."/>
            <person name="Salas-Leiva D."/>
            <person name="Curtis B.A."/>
            <person name="Zahonova K."/>
            <person name="Pipaliya S."/>
            <person name="Dacks J."/>
            <person name="Roger A.J."/>
        </authorList>
    </citation>
    <scope>NUCLEOTIDE SEQUENCE</scope>
    <source>
        <strain evidence="4">BMAN</strain>
    </source>
</reference>
<dbReference type="PRINTS" id="PR00679">
    <property type="entry name" value="PROHIBITIN"/>
</dbReference>
<evidence type="ECO:0000256" key="2">
    <source>
        <dbReference type="RuleBase" id="RU366048"/>
    </source>
</evidence>
<protein>
    <recommendedName>
        <fullName evidence="2">Prohibitin</fullName>
    </recommendedName>
</protein>
<dbReference type="GO" id="GO:0005743">
    <property type="term" value="C:mitochondrial inner membrane"/>
    <property type="evidence" value="ECO:0007669"/>
    <property type="project" value="UniProtKB-SubCell"/>
</dbReference>
<dbReference type="GO" id="GO:0007005">
    <property type="term" value="P:mitochondrion organization"/>
    <property type="evidence" value="ECO:0007669"/>
    <property type="project" value="TreeGrafter"/>
</dbReference>
<sequence>MDFKNLITLGIGTYILSQSCFYVPSNQKALVYQNIKISEIFSKRNLNEKKGEKKIKYKIVGKGLHFKIPFVENFTRIDINSNPRYIPTTAITNSKQMISITVHILSKPNVSYLSFLFDNFGINFQDKILSSIANHSIESVFSKLNFLDFINNLEIVEKKIGKKLKQEALKYHLEIDEFSITHIGFDTDFSKKIDSFNSTLNELEKSEEKMRFSEEEKKKNDLMANLESEQIIQIGNILKKNPHYLSLKKMGLISGLTQAILKGNEKIEIKDFLESLNQSKKRFEEIYDLL</sequence>
<dbReference type="InterPro" id="IPR000163">
    <property type="entry name" value="Prohibitin"/>
</dbReference>
<dbReference type="Gene3D" id="3.30.479.30">
    <property type="entry name" value="Band 7 domain"/>
    <property type="match status" value="1"/>
</dbReference>
<keyword evidence="5" id="KW-1185">Reference proteome</keyword>
<dbReference type="Pfam" id="PF01145">
    <property type="entry name" value="Band_7"/>
    <property type="match status" value="1"/>
</dbReference>
<evidence type="ECO:0000259" key="3">
    <source>
        <dbReference type="SMART" id="SM00244"/>
    </source>
</evidence>
<dbReference type="InterPro" id="IPR036013">
    <property type="entry name" value="Band_7/SPFH_dom_sf"/>
</dbReference>
<dbReference type="OMA" id="VPFIQNP"/>
<dbReference type="PROSITE" id="PS51257">
    <property type="entry name" value="PROKAR_LIPOPROTEIN"/>
    <property type="match status" value="1"/>
</dbReference>
<dbReference type="AlphaFoldDB" id="A0A9Q0LVN8"/>
<dbReference type="SMART" id="SM00244">
    <property type="entry name" value="PHB"/>
    <property type="match status" value="1"/>
</dbReference>
<keyword evidence="2" id="KW-0472">Membrane</keyword>